<reference evidence="2" key="1">
    <citation type="journal article" date="2017" name="Cell">
        <title>Insights into land plant evolution garnered from the Marchantia polymorpha genome.</title>
        <authorList>
            <person name="Bowman J.L."/>
            <person name="Kohchi T."/>
            <person name="Yamato K.T."/>
            <person name="Jenkins J."/>
            <person name="Shu S."/>
            <person name="Ishizaki K."/>
            <person name="Yamaoka S."/>
            <person name="Nishihama R."/>
            <person name="Nakamura Y."/>
            <person name="Berger F."/>
            <person name="Adam C."/>
            <person name="Aki S.S."/>
            <person name="Althoff F."/>
            <person name="Araki T."/>
            <person name="Arteaga-Vazquez M.A."/>
            <person name="Balasubrmanian S."/>
            <person name="Barry K."/>
            <person name="Bauer D."/>
            <person name="Boehm C.R."/>
            <person name="Briginshaw L."/>
            <person name="Caballero-Perez J."/>
            <person name="Catarino B."/>
            <person name="Chen F."/>
            <person name="Chiyoda S."/>
            <person name="Chovatia M."/>
            <person name="Davies K.M."/>
            <person name="Delmans M."/>
            <person name="Demura T."/>
            <person name="Dierschke T."/>
            <person name="Dolan L."/>
            <person name="Dorantes-Acosta A.E."/>
            <person name="Eklund D.M."/>
            <person name="Florent S.N."/>
            <person name="Flores-Sandoval E."/>
            <person name="Fujiyama A."/>
            <person name="Fukuzawa H."/>
            <person name="Galik B."/>
            <person name="Grimanelli D."/>
            <person name="Grimwood J."/>
            <person name="Grossniklaus U."/>
            <person name="Hamada T."/>
            <person name="Haseloff J."/>
            <person name="Hetherington A.J."/>
            <person name="Higo A."/>
            <person name="Hirakawa Y."/>
            <person name="Hundley H.N."/>
            <person name="Ikeda Y."/>
            <person name="Inoue K."/>
            <person name="Inoue S.I."/>
            <person name="Ishida S."/>
            <person name="Jia Q."/>
            <person name="Kakita M."/>
            <person name="Kanazawa T."/>
            <person name="Kawai Y."/>
            <person name="Kawashima T."/>
            <person name="Kennedy M."/>
            <person name="Kinose K."/>
            <person name="Kinoshita T."/>
            <person name="Kohara Y."/>
            <person name="Koide E."/>
            <person name="Komatsu K."/>
            <person name="Kopischke S."/>
            <person name="Kubo M."/>
            <person name="Kyozuka J."/>
            <person name="Lagercrantz U."/>
            <person name="Lin S.S."/>
            <person name="Lindquist E."/>
            <person name="Lipzen A.M."/>
            <person name="Lu C.W."/>
            <person name="De Luna E."/>
            <person name="Martienssen R.A."/>
            <person name="Minamino N."/>
            <person name="Mizutani M."/>
            <person name="Mizutani M."/>
            <person name="Mochizuki N."/>
            <person name="Monte I."/>
            <person name="Mosher R."/>
            <person name="Nagasaki H."/>
            <person name="Nakagami H."/>
            <person name="Naramoto S."/>
            <person name="Nishitani K."/>
            <person name="Ohtani M."/>
            <person name="Okamoto T."/>
            <person name="Okumura M."/>
            <person name="Phillips J."/>
            <person name="Pollak B."/>
            <person name="Reinders A."/>
            <person name="Rovekamp M."/>
            <person name="Sano R."/>
            <person name="Sawa S."/>
            <person name="Schmid M.W."/>
            <person name="Shirakawa M."/>
            <person name="Solano R."/>
            <person name="Spunde A."/>
            <person name="Suetsugu N."/>
            <person name="Sugano S."/>
            <person name="Sugiyama A."/>
            <person name="Sun R."/>
            <person name="Suzuki Y."/>
            <person name="Takenaka M."/>
            <person name="Takezawa D."/>
            <person name="Tomogane H."/>
            <person name="Tsuzuki M."/>
            <person name="Ueda T."/>
            <person name="Umeda M."/>
            <person name="Ward J.M."/>
            <person name="Watanabe Y."/>
            <person name="Yazaki K."/>
            <person name="Yokoyama R."/>
            <person name="Yoshitake Y."/>
            <person name="Yotsui I."/>
            <person name="Zachgo S."/>
            <person name="Schmutz J."/>
        </authorList>
    </citation>
    <scope>NUCLEOTIDE SEQUENCE [LARGE SCALE GENOMIC DNA]</scope>
    <source>
        <strain evidence="2">Tak-1</strain>
    </source>
</reference>
<proteinExistence type="predicted"/>
<dbReference type="AlphaFoldDB" id="A0A2R6XNR8"/>
<evidence type="ECO:0000313" key="1">
    <source>
        <dbReference type="EMBL" id="PTQ47745.1"/>
    </source>
</evidence>
<organism evidence="1 2">
    <name type="scientific">Marchantia polymorpha</name>
    <name type="common">Common liverwort</name>
    <name type="synonym">Marchantia aquatica</name>
    <dbReference type="NCBI Taxonomy" id="3197"/>
    <lineage>
        <taxon>Eukaryota</taxon>
        <taxon>Viridiplantae</taxon>
        <taxon>Streptophyta</taxon>
        <taxon>Embryophyta</taxon>
        <taxon>Marchantiophyta</taxon>
        <taxon>Marchantiopsida</taxon>
        <taxon>Marchantiidae</taxon>
        <taxon>Marchantiales</taxon>
        <taxon>Marchantiaceae</taxon>
        <taxon>Marchantia</taxon>
    </lineage>
</organism>
<name>A0A2R6XNR8_MARPO</name>
<sequence>MWRVVCRKNRGPTCPYEIKYMGMYHQSPPGNSGWFQEHSNGKYFRRSSNITRAILHLMSAHETTRRWPLPSDENFASQTDSRNGSVSSSMESILLLTCVHTMDTGAYNIWQRVE</sequence>
<dbReference type="Proteomes" id="UP000244005">
    <property type="component" value="Unassembled WGS sequence"/>
</dbReference>
<dbReference type="EMBL" id="KZ772679">
    <property type="protein sequence ID" value="PTQ47745.1"/>
    <property type="molecule type" value="Genomic_DNA"/>
</dbReference>
<protein>
    <submittedName>
        <fullName evidence="1">Uncharacterized protein</fullName>
    </submittedName>
</protein>
<evidence type="ECO:0000313" key="2">
    <source>
        <dbReference type="Proteomes" id="UP000244005"/>
    </source>
</evidence>
<dbReference type="Gramene" id="Mp3g01530.1">
    <property type="protein sequence ID" value="Mp3g01530.1.cds1"/>
    <property type="gene ID" value="Mp3g01530"/>
</dbReference>
<accession>A0A2R6XNR8</accession>
<gene>
    <name evidence="1" type="ORF">MARPO_0007s0145</name>
</gene>
<keyword evidence="2" id="KW-1185">Reference proteome</keyword>